<sequence>MVITQISFIAYTINTWSQDALLLYRFYVIFGESLITIALPLCLFTVSVVFSCLLMGRLTAPGDLSRAQETLRFGIIFWSISIGTTIFLTLLIVIRLVIMRIRTPKALNLHTPYLSVSATLMESACLYSVIGGIYLAFYAKGSLTQYLSLAVLGQATSIAPLLIAWRVSQRQAWTSDTLQVMTTGNIIFFKGEESSSEMGILGNNTTSTTYTDTTR</sequence>
<feature type="transmembrane region" description="Helical" evidence="1">
    <location>
        <begin position="34"/>
        <end position="56"/>
    </location>
</feature>
<dbReference type="Proteomes" id="UP001050691">
    <property type="component" value="Unassembled WGS sequence"/>
</dbReference>
<keyword evidence="1" id="KW-1133">Transmembrane helix</keyword>
<feature type="transmembrane region" description="Helical" evidence="1">
    <location>
        <begin position="119"/>
        <end position="139"/>
    </location>
</feature>
<feature type="transmembrane region" description="Helical" evidence="1">
    <location>
        <begin position="145"/>
        <end position="165"/>
    </location>
</feature>
<reference evidence="2" key="1">
    <citation type="submission" date="2021-10" db="EMBL/GenBank/DDBJ databases">
        <title>De novo Genome Assembly of Clathrus columnatus (Basidiomycota, Fungi) Using Illumina and Nanopore Sequence Data.</title>
        <authorList>
            <person name="Ogiso-Tanaka E."/>
            <person name="Itagaki H."/>
            <person name="Hosoya T."/>
            <person name="Hosaka K."/>
        </authorList>
    </citation>
    <scope>NUCLEOTIDE SEQUENCE</scope>
    <source>
        <strain evidence="2">MO-923</strain>
    </source>
</reference>
<keyword evidence="3" id="KW-1185">Reference proteome</keyword>
<feature type="transmembrane region" description="Helical" evidence="1">
    <location>
        <begin position="76"/>
        <end position="98"/>
    </location>
</feature>
<keyword evidence="1" id="KW-0472">Membrane</keyword>
<evidence type="ECO:0000313" key="2">
    <source>
        <dbReference type="EMBL" id="GJJ11240.1"/>
    </source>
</evidence>
<evidence type="ECO:0000313" key="3">
    <source>
        <dbReference type="Proteomes" id="UP001050691"/>
    </source>
</evidence>
<organism evidence="2 3">
    <name type="scientific">Clathrus columnatus</name>
    <dbReference type="NCBI Taxonomy" id="1419009"/>
    <lineage>
        <taxon>Eukaryota</taxon>
        <taxon>Fungi</taxon>
        <taxon>Dikarya</taxon>
        <taxon>Basidiomycota</taxon>
        <taxon>Agaricomycotina</taxon>
        <taxon>Agaricomycetes</taxon>
        <taxon>Phallomycetidae</taxon>
        <taxon>Phallales</taxon>
        <taxon>Clathraceae</taxon>
        <taxon>Clathrus</taxon>
    </lineage>
</organism>
<name>A0AAV5AEC1_9AGAM</name>
<dbReference type="EMBL" id="BPWL01000006">
    <property type="protein sequence ID" value="GJJ11240.1"/>
    <property type="molecule type" value="Genomic_DNA"/>
</dbReference>
<keyword evidence="1" id="KW-0812">Transmembrane</keyword>
<dbReference type="AlphaFoldDB" id="A0AAV5AEC1"/>
<evidence type="ECO:0000256" key="1">
    <source>
        <dbReference type="SAM" id="Phobius"/>
    </source>
</evidence>
<gene>
    <name evidence="2" type="ORF">Clacol_005472</name>
</gene>
<proteinExistence type="predicted"/>
<accession>A0AAV5AEC1</accession>
<comment type="caution">
    <text evidence="2">The sequence shown here is derived from an EMBL/GenBank/DDBJ whole genome shotgun (WGS) entry which is preliminary data.</text>
</comment>
<protein>
    <submittedName>
        <fullName evidence="2">Uncharacterized protein</fullName>
    </submittedName>
</protein>